<proteinExistence type="predicted"/>
<keyword evidence="3" id="KW-1185">Reference proteome</keyword>
<name>A0A9Q3BRB3_9BASI</name>
<feature type="compositionally biased region" description="Acidic residues" evidence="1">
    <location>
        <begin position="62"/>
        <end position="79"/>
    </location>
</feature>
<accession>A0A9Q3BRB3</accession>
<feature type="region of interest" description="Disordered" evidence="1">
    <location>
        <begin position="45"/>
        <end position="99"/>
    </location>
</feature>
<gene>
    <name evidence="2" type="ORF">O181_010581</name>
</gene>
<dbReference type="Proteomes" id="UP000765509">
    <property type="component" value="Unassembled WGS sequence"/>
</dbReference>
<reference evidence="2" key="1">
    <citation type="submission" date="2021-03" db="EMBL/GenBank/DDBJ databases">
        <title>Draft genome sequence of rust myrtle Austropuccinia psidii MF-1, a brazilian biotype.</title>
        <authorList>
            <person name="Quecine M.C."/>
            <person name="Pachon D.M.R."/>
            <person name="Bonatelli M.L."/>
            <person name="Correr F.H."/>
            <person name="Franceschini L.M."/>
            <person name="Leite T.F."/>
            <person name="Margarido G.R.A."/>
            <person name="Almeida C.A."/>
            <person name="Ferrarezi J.A."/>
            <person name="Labate C.A."/>
        </authorList>
    </citation>
    <scope>NUCLEOTIDE SEQUENCE</scope>
    <source>
        <strain evidence="2">MF-1</strain>
    </source>
</reference>
<sequence length="99" mass="10410">MPIPHSTPARKTRSKTRTQAFLTPTPRDPLDGTTAVSQLRAHLDRGPNVEGETLTTLKCSGEDGEEEEGYPVEEEDSDGTEGATAPVGESQGTGGTTQA</sequence>
<dbReference type="AlphaFoldDB" id="A0A9Q3BRB3"/>
<protein>
    <submittedName>
        <fullName evidence="2">Uncharacterized protein</fullName>
    </submittedName>
</protein>
<evidence type="ECO:0000313" key="2">
    <source>
        <dbReference type="EMBL" id="MBW0470866.1"/>
    </source>
</evidence>
<evidence type="ECO:0000256" key="1">
    <source>
        <dbReference type="SAM" id="MobiDB-lite"/>
    </source>
</evidence>
<dbReference type="EMBL" id="AVOT02002573">
    <property type="protein sequence ID" value="MBW0470866.1"/>
    <property type="molecule type" value="Genomic_DNA"/>
</dbReference>
<feature type="region of interest" description="Disordered" evidence="1">
    <location>
        <begin position="1"/>
        <end position="33"/>
    </location>
</feature>
<evidence type="ECO:0000313" key="3">
    <source>
        <dbReference type="Proteomes" id="UP000765509"/>
    </source>
</evidence>
<comment type="caution">
    <text evidence="2">The sequence shown here is derived from an EMBL/GenBank/DDBJ whole genome shotgun (WGS) entry which is preliminary data.</text>
</comment>
<organism evidence="2 3">
    <name type="scientific">Austropuccinia psidii MF-1</name>
    <dbReference type="NCBI Taxonomy" id="1389203"/>
    <lineage>
        <taxon>Eukaryota</taxon>
        <taxon>Fungi</taxon>
        <taxon>Dikarya</taxon>
        <taxon>Basidiomycota</taxon>
        <taxon>Pucciniomycotina</taxon>
        <taxon>Pucciniomycetes</taxon>
        <taxon>Pucciniales</taxon>
        <taxon>Sphaerophragmiaceae</taxon>
        <taxon>Austropuccinia</taxon>
    </lineage>
</organism>